<keyword evidence="3" id="KW-0548">Nucleotidyltransferase</keyword>
<proteinExistence type="predicted"/>
<dbReference type="InterPro" id="IPR041459">
    <property type="entry name" value="MPTase-PolyVal"/>
</dbReference>
<protein>
    <submittedName>
        <fullName evidence="3">DNA primase TraC</fullName>
        <ecNumber evidence="3">2.7.7.-</ecNumber>
    </submittedName>
</protein>
<dbReference type="Pfam" id="PF08401">
    <property type="entry name" value="ArdcN"/>
    <property type="match status" value="1"/>
</dbReference>
<dbReference type="AlphaFoldDB" id="A0A1J5Q8F7"/>
<reference evidence="3" key="1">
    <citation type="submission" date="2016-10" db="EMBL/GenBank/DDBJ databases">
        <title>Sequence of Gallionella enrichment culture.</title>
        <authorList>
            <person name="Poehlein A."/>
            <person name="Muehling M."/>
            <person name="Daniel R."/>
        </authorList>
    </citation>
    <scope>NUCLEOTIDE SEQUENCE</scope>
</reference>
<dbReference type="EMBL" id="MLJW01001132">
    <property type="protein sequence ID" value="OIQ79953.1"/>
    <property type="molecule type" value="Genomic_DNA"/>
</dbReference>
<dbReference type="EC" id="2.7.7.-" evidence="3"/>
<dbReference type="GO" id="GO:0016779">
    <property type="term" value="F:nucleotidyltransferase activity"/>
    <property type="evidence" value="ECO:0007669"/>
    <property type="project" value="UniProtKB-KW"/>
</dbReference>
<dbReference type="Pfam" id="PF18818">
    <property type="entry name" value="MPTase-PolyVal"/>
    <property type="match status" value="1"/>
</dbReference>
<keyword evidence="3" id="KW-0808">Transferase</keyword>
<evidence type="ECO:0000259" key="1">
    <source>
        <dbReference type="Pfam" id="PF08401"/>
    </source>
</evidence>
<dbReference type="InterPro" id="IPR017113">
    <property type="entry name" value="Antirestriction_ArdC"/>
</dbReference>
<organism evidence="3">
    <name type="scientific">mine drainage metagenome</name>
    <dbReference type="NCBI Taxonomy" id="410659"/>
    <lineage>
        <taxon>unclassified sequences</taxon>
        <taxon>metagenomes</taxon>
        <taxon>ecological metagenomes</taxon>
    </lineage>
</organism>
<evidence type="ECO:0000259" key="2">
    <source>
        <dbReference type="Pfam" id="PF18818"/>
    </source>
</evidence>
<dbReference type="GO" id="GO:0003697">
    <property type="term" value="F:single-stranded DNA binding"/>
    <property type="evidence" value="ECO:0007669"/>
    <property type="project" value="InterPro"/>
</dbReference>
<gene>
    <name evidence="3" type="primary">traC_5</name>
    <name evidence="3" type="ORF">GALL_383040</name>
</gene>
<feature type="domain" description="N-terminal" evidence="1">
    <location>
        <begin position="5"/>
        <end position="101"/>
    </location>
</feature>
<evidence type="ECO:0000313" key="3">
    <source>
        <dbReference type="EMBL" id="OIQ79953.1"/>
    </source>
</evidence>
<dbReference type="PIRSF" id="PIRSF037112">
    <property type="entry name" value="Antirestriction_ArdC"/>
    <property type="match status" value="1"/>
</dbReference>
<accession>A0A1J5Q8F7</accession>
<comment type="caution">
    <text evidence="3">The sequence shown here is derived from an EMBL/GenBank/DDBJ whole genome shotgun (WGS) entry which is preliminary data.</text>
</comment>
<sequence length="304" mass="35336">MNPVDFRKALTDKIIQALSDGTAPWVKPWDESMPIPGLPYNAVSERPYHGGNSLWLQCQSYDDPRWCTYKQAQQQGWQVNKGEKASVVEYWQWDEQQKDTSGQVVRLRLEHPRVFYAHIFNVQQMQNVPALAPIEGYQWQPEEAAERILRQANPKLFHDQQNRAFYSPSKDEIHLPAKELFPTAKQYYATALHELGHWTGHSSRLDRDLENSFGSQEYAQEELRAELSSYFMSAQIGIPHDPSQHAAYIDSWVQVLREDHNEIFRAAKEAEQITEYVLQFQQEKHLVDGQDHSSSHQLGEELEC</sequence>
<dbReference type="InterPro" id="IPR013610">
    <property type="entry name" value="ArdC_N"/>
</dbReference>
<feature type="domain" description="Polyvalent protein metallopeptidase" evidence="2">
    <location>
        <begin position="143"/>
        <end position="268"/>
    </location>
</feature>
<name>A0A1J5Q8F7_9ZZZZ</name>